<evidence type="ECO:0000313" key="2">
    <source>
        <dbReference type="EMBL" id="ADG92706.1"/>
    </source>
</evidence>
<dbReference type="HOGENOM" id="CLU_066192_47_5_7"/>
<name>D5V3C4_ARCNC</name>
<dbReference type="RefSeq" id="WP_013134851.1">
    <property type="nucleotide sequence ID" value="NC_014166.1"/>
</dbReference>
<dbReference type="SMART" id="SM00530">
    <property type="entry name" value="HTH_XRE"/>
    <property type="match status" value="1"/>
</dbReference>
<feature type="domain" description="HTH cro/C1-type" evidence="1">
    <location>
        <begin position="10"/>
        <end position="65"/>
    </location>
</feature>
<protein>
    <submittedName>
        <fullName evidence="2">Transcriptional regulator, XRE family</fullName>
    </submittedName>
</protein>
<evidence type="ECO:0000313" key="3">
    <source>
        <dbReference type="Proteomes" id="UP000000939"/>
    </source>
</evidence>
<dbReference type="Pfam" id="PF12844">
    <property type="entry name" value="HTH_19"/>
    <property type="match status" value="1"/>
</dbReference>
<organism evidence="2 3">
    <name type="scientific">Arcobacter nitrofigilis (strain ATCC 33309 / DSM 7299 / CCUG 15893 / LMG 7604 / NCTC 12251 / CI)</name>
    <name type="common">Campylobacter nitrofigilis</name>
    <dbReference type="NCBI Taxonomy" id="572480"/>
    <lineage>
        <taxon>Bacteria</taxon>
        <taxon>Pseudomonadati</taxon>
        <taxon>Campylobacterota</taxon>
        <taxon>Epsilonproteobacteria</taxon>
        <taxon>Campylobacterales</taxon>
        <taxon>Arcobacteraceae</taxon>
        <taxon>Arcobacter</taxon>
    </lineage>
</organism>
<reference evidence="2 3" key="1">
    <citation type="journal article" date="2010" name="Stand. Genomic Sci.">
        <title>Complete genome sequence of Arcobacter nitrofigilis type strain (CI).</title>
        <authorList>
            <person name="Pati A."/>
            <person name="Gronow S."/>
            <person name="Lapidus A."/>
            <person name="Copeland A."/>
            <person name="Glavina Del Rio T."/>
            <person name="Nolan M."/>
            <person name="Lucas S."/>
            <person name="Tice H."/>
            <person name="Cheng J.F."/>
            <person name="Han C."/>
            <person name="Chertkov O."/>
            <person name="Bruce D."/>
            <person name="Tapia R."/>
            <person name="Goodwin L."/>
            <person name="Pitluck S."/>
            <person name="Liolios K."/>
            <person name="Ivanova N."/>
            <person name="Mavromatis K."/>
            <person name="Chen A."/>
            <person name="Palaniappan K."/>
            <person name="Land M."/>
            <person name="Hauser L."/>
            <person name="Chang Y.J."/>
            <person name="Jeffries C.D."/>
            <person name="Detter J.C."/>
            <person name="Rohde M."/>
            <person name="Goker M."/>
            <person name="Bristow J."/>
            <person name="Eisen J.A."/>
            <person name="Markowitz V."/>
            <person name="Hugenholtz P."/>
            <person name="Klenk H.P."/>
            <person name="Kyrpides N.C."/>
        </authorList>
    </citation>
    <scope>NUCLEOTIDE SEQUENCE [LARGE SCALE GENOMIC DNA]</scope>
    <source>
        <strain evidence="3">ATCC 33309 / DSM 7299 / CCUG 15893 / LMG 7604 / NCTC 12251 / CI</strain>
    </source>
</reference>
<accession>D5V3C4</accession>
<evidence type="ECO:0000259" key="1">
    <source>
        <dbReference type="PROSITE" id="PS50943"/>
    </source>
</evidence>
<dbReference type="SUPFAM" id="SSF47413">
    <property type="entry name" value="lambda repressor-like DNA-binding domains"/>
    <property type="match status" value="1"/>
</dbReference>
<dbReference type="InterPro" id="IPR001387">
    <property type="entry name" value="Cro/C1-type_HTH"/>
</dbReference>
<dbReference type="AlphaFoldDB" id="D5V3C4"/>
<sequence>MNFGELGKELALLRKSRGISQKTISSDLNISRATISNFENGTSSDIGLKKVLQLTDYLGQELVIKEKSLFPVFEDIVNG</sequence>
<dbReference type="KEGG" id="ant:Arnit_1044"/>
<dbReference type="Proteomes" id="UP000000939">
    <property type="component" value="Chromosome"/>
</dbReference>
<dbReference type="EMBL" id="CP001999">
    <property type="protein sequence ID" value="ADG92706.1"/>
    <property type="molecule type" value="Genomic_DNA"/>
</dbReference>
<dbReference type="eggNOG" id="COG1396">
    <property type="taxonomic scope" value="Bacteria"/>
</dbReference>
<dbReference type="STRING" id="572480.Arnit_1044"/>
<dbReference type="InterPro" id="IPR010982">
    <property type="entry name" value="Lambda_DNA-bd_dom_sf"/>
</dbReference>
<dbReference type="Gene3D" id="1.10.260.40">
    <property type="entry name" value="lambda repressor-like DNA-binding domains"/>
    <property type="match status" value="1"/>
</dbReference>
<keyword evidence="3" id="KW-1185">Reference proteome</keyword>
<gene>
    <name evidence="2" type="ordered locus">Arnit_1044</name>
</gene>
<dbReference type="OrthoDB" id="5344362at2"/>
<proteinExistence type="predicted"/>
<dbReference type="PROSITE" id="PS50943">
    <property type="entry name" value="HTH_CROC1"/>
    <property type="match status" value="1"/>
</dbReference>
<dbReference type="GO" id="GO:0003677">
    <property type="term" value="F:DNA binding"/>
    <property type="evidence" value="ECO:0007669"/>
    <property type="project" value="InterPro"/>
</dbReference>
<dbReference type="CDD" id="cd00093">
    <property type="entry name" value="HTH_XRE"/>
    <property type="match status" value="1"/>
</dbReference>